<name>A0A0P1EQB5_9RHOB</name>
<reference evidence="1 2" key="1">
    <citation type="submission" date="2015-09" db="EMBL/GenBank/DDBJ databases">
        <authorList>
            <consortium name="Swine Surveillance"/>
        </authorList>
    </citation>
    <scope>NUCLEOTIDE SEQUENCE [LARGE SCALE GENOMIC DNA]</scope>
    <source>
        <strain evidence="1 2">CECT 7688</strain>
    </source>
</reference>
<sequence length="244" mass="26938">MEQVYPTAEVLPENLLRFYIYFSEPMAREWIWKSVVLLDASGAVVPGAFIENKFDLWSPDDRRLTVLFDPGRVKTGLVAHNTLGRALEAGESYTLRVDVGAEARSGCAMSRAYSKTFGVVEADFAVPDLADWQIFAPSAGSKDTLRVVLDGPTDHLSLAYRIRVKDAQGNLVRGALRLGDEEREWLFTPTAPWAGTAYHLEVNTTLEDIAGNRLTGLFDRPLVTDGFSEPSGAVETLSFTPRPN</sequence>
<dbReference type="EMBL" id="CYPW01000013">
    <property type="protein sequence ID" value="CUH52071.1"/>
    <property type="molecule type" value="Genomic_DNA"/>
</dbReference>
<protein>
    <recommendedName>
        <fullName evidence="3">SbsA Ig-like domain-containing protein</fullName>
    </recommendedName>
</protein>
<accession>A0A0P1EQB5</accession>
<organism evidence="1 2">
    <name type="scientific">Shimia marina</name>
    <dbReference type="NCBI Taxonomy" id="321267"/>
    <lineage>
        <taxon>Bacteria</taxon>
        <taxon>Pseudomonadati</taxon>
        <taxon>Pseudomonadota</taxon>
        <taxon>Alphaproteobacteria</taxon>
        <taxon>Rhodobacterales</taxon>
        <taxon>Roseobacteraceae</taxon>
    </lineage>
</organism>
<keyword evidence="2" id="KW-1185">Reference proteome</keyword>
<gene>
    <name evidence="1" type="ORF">SHM7688_01511</name>
</gene>
<evidence type="ECO:0000313" key="2">
    <source>
        <dbReference type="Proteomes" id="UP000054823"/>
    </source>
</evidence>
<evidence type="ECO:0000313" key="1">
    <source>
        <dbReference type="EMBL" id="CUH52071.1"/>
    </source>
</evidence>
<dbReference type="Proteomes" id="UP000054823">
    <property type="component" value="Unassembled WGS sequence"/>
</dbReference>
<evidence type="ECO:0008006" key="3">
    <source>
        <dbReference type="Google" id="ProtNLM"/>
    </source>
</evidence>
<proteinExistence type="predicted"/>
<dbReference type="STRING" id="321267.SHM7688_01511"/>
<dbReference type="AlphaFoldDB" id="A0A0P1EQB5"/>